<dbReference type="EMBL" id="JAAGAX010000003">
    <property type="protein sequence ID" value="KAF2318288.1"/>
    <property type="molecule type" value="Genomic_DNA"/>
</dbReference>
<proteinExistence type="predicted"/>
<reference evidence="2 3" key="1">
    <citation type="journal article" date="2020" name="Mol. Plant">
        <title>The Chromosome-Based Rubber Tree Genome Provides New Insights into Spurge Genome Evolution and Rubber Biosynthesis.</title>
        <authorList>
            <person name="Liu J."/>
            <person name="Shi C."/>
            <person name="Shi C.C."/>
            <person name="Li W."/>
            <person name="Zhang Q.J."/>
            <person name="Zhang Y."/>
            <person name="Li K."/>
            <person name="Lu H.F."/>
            <person name="Shi C."/>
            <person name="Zhu S.T."/>
            <person name="Xiao Z.Y."/>
            <person name="Nan H."/>
            <person name="Yue Y."/>
            <person name="Zhu X.G."/>
            <person name="Wu Y."/>
            <person name="Hong X.N."/>
            <person name="Fan G.Y."/>
            <person name="Tong Y."/>
            <person name="Zhang D."/>
            <person name="Mao C.L."/>
            <person name="Liu Y.L."/>
            <person name="Hao S.J."/>
            <person name="Liu W.Q."/>
            <person name="Lv M.Q."/>
            <person name="Zhang H.B."/>
            <person name="Liu Y."/>
            <person name="Hu-Tang G.R."/>
            <person name="Wang J.P."/>
            <person name="Wang J.H."/>
            <person name="Sun Y.H."/>
            <person name="Ni S.B."/>
            <person name="Chen W.B."/>
            <person name="Zhang X.C."/>
            <person name="Jiao Y.N."/>
            <person name="Eichler E.E."/>
            <person name="Li G.H."/>
            <person name="Liu X."/>
            <person name="Gao L.Z."/>
        </authorList>
    </citation>
    <scope>NUCLEOTIDE SEQUENCE [LARGE SCALE GENOMIC DNA]</scope>
    <source>
        <strain evidence="3">cv. GT1</strain>
        <tissue evidence="2">Leaf</tissue>
    </source>
</reference>
<accession>A0A6A6N0V3</accession>
<sequence>MLRDRHRGIAGLRDRDNIEVNEFDAIGGRGHDANLGHAIRRVRLGDVSRHHRDPPVTPPKKEADHVLPEGGDGHDDSTSYGVLLRVYLVALLPPPLAPTTSLIPLAAPLILLAAHLVPPAVSPVPAAAPPVPPATAPLYHLQY</sequence>
<organism evidence="2 3">
    <name type="scientific">Hevea brasiliensis</name>
    <name type="common">Para rubber tree</name>
    <name type="synonym">Siphonia brasiliensis</name>
    <dbReference type="NCBI Taxonomy" id="3981"/>
    <lineage>
        <taxon>Eukaryota</taxon>
        <taxon>Viridiplantae</taxon>
        <taxon>Streptophyta</taxon>
        <taxon>Embryophyta</taxon>
        <taxon>Tracheophyta</taxon>
        <taxon>Spermatophyta</taxon>
        <taxon>Magnoliopsida</taxon>
        <taxon>eudicotyledons</taxon>
        <taxon>Gunneridae</taxon>
        <taxon>Pentapetalae</taxon>
        <taxon>rosids</taxon>
        <taxon>fabids</taxon>
        <taxon>Malpighiales</taxon>
        <taxon>Euphorbiaceae</taxon>
        <taxon>Crotonoideae</taxon>
        <taxon>Micrandreae</taxon>
        <taxon>Hevea</taxon>
    </lineage>
</organism>
<name>A0A6A6N0V3_HEVBR</name>
<evidence type="ECO:0000256" key="1">
    <source>
        <dbReference type="SAM" id="MobiDB-lite"/>
    </source>
</evidence>
<comment type="caution">
    <text evidence="2">The sequence shown here is derived from an EMBL/GenBank/DDBJ whole genome shotgun (WGS) entry which is preliminary data.</text>
</comment>
<gene>
    <name evidence="2" type="ORF">GH714_004559</name>
</gene>
<evidence type="ECO:0000313" key="2">
    <source>
        <dbReference type="EMBL" id="KAF2318288.1"/>
    </source>
</evidence>
<dbReference type="Proteomes" id="UP000467840">
    <property type="component" value="Chromosome 10"/>
</dbReference>
<feature type="region of interest" description="Disordered" evidence="1">
    <location>
        <begin position="45"/>
        <end position="75"/>
    </location>
</feature>
<dbReference type="AlphaFoldDB" id="A0A6A6N0V3"/>
<keyword evidence="3" id="KW-1185">Reference proteome</keyword>
<evidence type="ECO:0000313" key="3">
    <source>
        <dbReference type="Proteomes" id="UP000467840"/>
    </source>
</evidence>
<protein>
    <submittedName>
        <fullName evidence="2">Uncharacterized protein</fullName>
    </submittedName>
</protein>
<feature type="compositionally biased region" description="Basic and acidic residues" evidence="1">
    <location>
        <begin position="59"/>
        <end position="75"/>
    </location>
</feature>